<sequence>MRILLLFSLCLLWCDLQAFDPDRTFVYDSEAEVFVAPAPPDPIYLSGGTLIDGTGSPARSNVGLLLRHGRIESVRASDVPGDARVIDATGMWILPGMFDMHAHITFHWPSGAHAEDDILNATRAERYLESYQSIGVTTVRDVASKHRIGYSLKRSQRMGFIGGARLYVSGPGITVTGGHPTELRPNEPAAYAIEADGATMMRKSVRAAVRDGADFIKVLPPYTEDEIAAVVSEAGYWKLRVTAHVGGDQDLMSATPRRAVSAGFDGIEHLYSLGPEDAVEELLEEISDRNIYLTPTVGHHMRQLGRMDDVRRAWMKENINYTPESVLSLLQRAHEQGIKIAVGTDSNAVHMRVIGDLYLEELNGLMSGGLSAMEVIMAASLNAAEAMGISDELGSVTEGKMADMILVENNPLLGLEALVVPALVIQDGKIVHEKR</sequence>
<evidence type="ECO:0000256" key="1">
    <source>
        <dbReference type="SAM" id="SignalP"/>
    </source>
</evidence>
<dbReference type="PANTHER" id="PTHR43135:SF3">
    <property type="entry name" value="ALPHA-D-RIBOSE 1-METHYLPHOSPHONATE 5-TRIPHOSPHATE DIPHOSPHATASE"/>
    <property type="match status" value="1"/>
</dbReference>
<dbReference type="EMBL" id="JAZHOG010000003">
    <property type="protein sequence ID" value="MEJ8567006.1"/>
    <property type="molecule type" value="Genomic_DNA"/>
</dbReference>
<dbReference type="AlphaFoldDB" id="A0AAW9RH61"/>
<evidence type="ECO:0000259" key="2">
    <source>
        <dbReference type="Pfam" id="PF01979"/>
    </source>
</evidence>
<proteinExistence type="predicted"/>
<dbReference type="Gene3D" id="2.30.40.10">
    <property type="entry name" value="Urease, subunit C, domain 1"/>
    <property type="match status" value="1"/>
</dbReference>
<dbReference type="Pfam" id="PF01979">
    <property type="entry name" value="Amidohydro_1"/>
    <property type="match status" value="1"/>
</dbReference>
<organism evidence="3 4">
    <name type="scientific">Elongatibacter sediminis</name>
    <dbReference type="NCBI Taxonomy" id="3119006"/>
    <lineage>
        <taxon>Bacteria</taxon>
        <taxon>Pseudomonadati</taxon>
        <taxon>Pseudomonadota</taxon>
        <taxon>Gammaproteobacteria</taxon>
        <taxon>Chromatiales</taxon>
        <taxon>Wenzhouxiangellaceae</taxon>
        <taxon>Elongatibacter</taxon>
    </lineage>
</organism>
<protein>
    <submittedName>
        <fullName evidence="3">Amidohydrolase family protein</fullName>
    </submittedName>
</protein>
<dbReference type="Proteomes" id="UP001359886">
    <property type="component" value="Unassembled WGS sequence"/>
</dbReference>
<dbReference type="InterPro" id="IPR051781">
    <property type="entry name" value="Metallo-dep_Hydrolase"/>
</dbReference>
<comment type="caution">
    <text evidence="3">The sequence shown here is derived from an EMBL/GenBank/DDBJ whole genome shotgun (WGS) entry which is preliminary data.</text>
</comment>
<keyword evidence="1" id="KW-0732">Signal</keyword>
<dbReference type="InterPro" id="IPR006680">
    <property type="entry name" value="Amidohydro-rel"/>
</dbReference>
<evidence type="ECO:0000313" key="4">
    <source>
        <dbReference type="Proteomes" id="UP001359886"/>
    </source>
</evidence>
<keyword evidence="4" id="KW-1185">Reference proteome</keyword>
<dbReference type="SUPFAM" id="SSF51338">
    <property type="entry name" value="Composite domain of metallo-dependent hydrolases"/>
    <property type="match status" value="1"/>
</dbReference>
<accession>A0AAW9RH61</accession>
<name>A0AAW9RH61_9GAMM</name>
<feature type="signal peptide" evidence="1">
    <location>
        <begin position="1"/>
        <end position="18"/>
    </location>
</feature>
<dbReference type="InterPro" id="IPR032466">
    <property type="entry name" value="Metal_Hydrolase"/>
</dbReference>
<dbReference type="GO" id="GO:0016810">
    <property type="term" value="F:hydrolase activity, acting on carbon-nitrogen (but not peptide) bonds"/>
    <property type="evidence" value="ECO:0007669"/>
    <property type="project" value="InterPro"/>
</dbReference>
<dbReference type="PANTHER" id="PTHR43135">
    <property type="entry name" value="ALPHA-D-RIBOSE 1-METHYLPHOSPHONATE 5-TRIPHOSPHATE DIPHOSPHATASE"/>
    <property type="match status" value="1"/>
</dbReference>
<feature type="chain" id="PRO_5043768426" evidence="1">
    <location>
        <begin position="19"/>
        <end position="435"/>
    </location>
</feature>
<reference evidence="3 4" key="1">
    <citation type="submission" date="2024-02" db="EMBL/GenBank/DDBJ databases">
        <title>A novel Wenzhouxiangellaceae bacterium, isolated from coastal sediments.</title>
        <authorList>
            <person name="Du Z.-J."/>
            <person name="Ye Y.-Q."/>
            <person name="Zhang X.-Y."/>
        </authorList>
    </citation>
    <scope>NUCLEOTIDE SEQUENCE [LARGE SCALE GENOMIC DNA]</scope>
    <source>
        <strain evidence="3 4">CH-27</strain>
    </source>
</reference>
<gene>
    <name evidence="3" type="ORF">V3330_05165</name>
</gene>
<dbReference type="Gene3D" id="3.20.20.140">
    <property type="entry name" value="Metal-dependent hydrolases"/>
    <property type="match status" value="1"/>
</dbReference>
<dbReference type="RefSeq" id="WP_354694326.1">
    <property type="nucleotide sequence ID" value="NZ_JAZHOG010000003.1"/>
</dbReference>
<feature type="domain" description="Amidohydrolase-related" evidence="2">
    <location>
        <begin position="92"/>
        <end position="431"/>
    </location>
</feature>
<dbReference type="InterPro" id="IPR011059">
    <property type="entry name" value="Metal-dep_hydrolase_composite"/>
</dbReference>
<dbReference type="SUPFAM" id="SSF51556">
    <property type="entry name" value="Metallo-dependent hydrolases"/>
    <property type="match status" value="1"/>
</dbReference>
<evidence type="ECO:0000313" key="3">
    <source>
        <dbReference type="EMBL" id="MEJ8567006.1"/>
    </source>
</evidence>